<dbReference type="EMBL" id="AP022582">
    <property type="protein sequence ID" value="BBY01037.1"/>
    <property type="molecule type" value="Genomic_DNA"/>
</dbReference>
<dbReference type="RefSeq" id="WP_276066113.1">
    <property type="nucleotide sequence ID" value="NZ_AP022582.1"/>
</dbReference>
<evidence type="ECO:0000259" key="3">
    <source>
        <dbReference type="SMART" id="SM00894"/>
    </source>
</evidence>
<evidence type="ECO:0000256" key="1">
    <source>
        <dbReference type="SAM" id="MobiDB-lite"/>
    </source>
</evidence>
<evidence type="ECO:0000313" key="4">
    <source>
        <dbReference type="EMBL" id="BBY01037.1"/>
    </source>
</evidence>
<dbReference type="Pfam" id="PF05901">
    <property type="entry name" value="Excalibur"/>
    <property type="match status" value="1"/>
</dbReference>
<keyword evidence="2" id="KW-0472">Membrane</keyword>
<gene>
    <name evidence="4" type="ORF">MSEO_15360</name>
</gene>
<dbReference type="SMART" id="SM00894">
    <property type="entry name" value="Excalibur"/>
    <property type="match status" value="1"/>
</dbReference>
<proteinExistence type="predicted"/>
<dbReference type="AlphaFoldDB" id="A0A7I7NWJ8"/>
<organism evidence="4 5">
    <name type="scientific">Mycobacterium seoulense</name>
    <dbReference type="NCBI Taxonomy" id="386911"/>
    <lineage>
        <taxon>Bacteria</taxon>
        <taxon>Bacillati</taxon>
        <taxon>Actinomycetota</taxon>
        <taxon>Actinomycetes</taxon>
        <taxon>Mycobacteriales</taxon>
        <taxon>Mycobacteriaceae</taxon>
        <taxon>Mycobacterium</taxon>
    </lineage>
</organism>
<feature type="region of interest" description="Disordered" evidence="1">
    <location>
        <begin position="89"/>
        <end position="112"/>
    </location>
</feature>
<reference evidence="4 5" key="1">
    <citation type="journal article" date="2019" name="Emerg. Microbes Infect.">
        <title>Comprehensive subspecies identification of 175 nontuberculous mycobacteria species based on 7547 genomic profiles.</title>
        <authorList>
            <person name="Matsumoto Y."/>
            <person name="Kinjo T."/>
            <person name="Motooka D."/>
            <person name="Nabeya D."/>
            <person name="Jung N."/>
            <person name="Uechi K."/>
            <person name="Horii T."/>
            <person name="Iida T."/>
            <person name="Fujita J."/>
            <person name="Nakamura S."/>
        </authorList>
    </citation>
    <scope>NUCLEOTIDE SEQUENCE [LARGE SCALE GENOMIC DNA]</scope>
    <source>
        <strain evidence="4 5">JCM 16018</strain>
    </source>
</reference>
<keyword evidence="2" id="KW-1133">Transmembrane helix</keyword>
<name>A0A7I7NWJ8_9MYCO</name>
<evidence type="ECO:0000256" key="2">
    <source>
        <dbReference type="SAM" id="Phobius"/>
    </source>
</evidence>
<dbReference type="InterPro" id="IPR008613">
    <property type="entry name" value="Excalibur_Ca-bd_domain"/>
</dbReference>
<dbReference type="Proteomes" id="UP000466632">
    <property type="component" value="Chromosome"/>
</dbReference>
<feature type="domain" description="Excalibur calcium-binding" evidence="3">
    <location>
        <begin position="71"/>
        <end position="107"/>
    </location>
</feature>
<dbReference type="KEGG" id="mseo:MSEO_15360"/>
<keyword evidence="5" id="KW-1185">Reference proteome</keyword>
<protein>
    <recommendedName>
        <fullName evidence="3">Excalibur calcium-binding domain-containing protein</fullName>
    </recommendedName>
</protein>
<keyword evidence="2" id="KW-0812">Transmembrane</keyword>
<accession>A0A7I7NWJ8</accession>
<evidence type="ECO:0000313" key="5">
    <source>
        <dbReference type="Proteomes" id="UP000466632"/>
    </source>
</evidence>
<feature type="compositionally biased region" description="Basic and acidic residues" evidence="1">
    <location>
        <begin position="96"/>
        <end position="112"/>
    </location>
</feature>
<sequence>MSRIRHLMRRLALSEAARGRLARVVAEVLVAVIVVCVVIVILALLKQGPSNTRPTYPSTHFSTTTSRPVVYYKNCAEAHADGRWNIPEGDPAYRPGLDKDHNGVACESREPN</sequence>
<feature type="transmembrane region" description="Helical" evidence="2">
    <location>
        <begin position="21"/>
        <end position="45"/>
    </location>
</feature>